<feature type="region of interest" description="Disordered" evidence="6">
    <location>
        <begin position="316"/>
        <end position="356"/>
    </location>
</feature>
<dbReference type="InterPro" id="IPR051399">
    <property type="entry name" value="RNA-guided_DNA_endo/Transpos"/>
</dbReference>
<dbReference type="InterPro" id="IPR001959">
    <property type="entry name" value="Transposase"/>
</dbReference>
<dbReference type="AlphaFoldDB" id="Q2J7W8"/>
<evidence type="ECO:0000256" key="4">
    <source>
        <dbReference type="ARBA" id="ARBA00023125"/>
    </source>
</evidence>
<dbReference type="GO" id="GO:0006310">
    <property type="term" value="P:DNA recombination"/>
    <property type="evidence" value="ECO:0007669"/>
    <property type="project" value="UniProtKB-KW"/>
</dbReference>
<proteinExistence type="inferred from homology"/>
<dbReference type="PhylomeDB" id="Q2J7W8"/>
<reference evidence="9 10" key="1">
    <citation type="journal article" date="2007" name="Genome Res.">
        <title>Genome characteristics of facultatively symbiotic Frankia sp. strains reflect host range and host plant biogeography.</title>
        <authorList>
            <person name="Normand P."/>
            <person name="Lapierre P."/>
            <person name="Tisa L.S."/>
            <person name="Gogarten J.P."/>
            <person name="Alloisio N."/>
            <person name="Bagnarol E."/>
            <person name="Bassi C.A."/>
            <person name="Berry A.M."/>
            <person name="Bickhart D.M."/>
            <person name="Choisne N."/>
            <person name="Couloux A."/>
            <person name="Cournoyer B."/>
            <person name="Cruveiller S."/>
            <person name="Daubin V."/>
            <person name="Demange N."/>
            <person name="Francino M.P."/>
            <person name="Goltsman E."/>
            <person name="Huang Y."/>
            <person name="Kopp O.R."/>
            <person name="Labarre L."/>
            <person name="Lapidus A."/>
            <person name="Lavire C."/>
            <person name="Marechal J."/>
            <person name="Martinez M."/>
            <person name="Mastronunzio J.E."/>
            <person name="Mullin B.C."/>
            <person name="Niemann J."/>
            <person name="Pujic P."/>
            <person name="Rawnsley T."/>
            <person name="Rouy Z."/>
            <person name="Schenowitz C."/>
            <person name="Sellstedt A."/>
            <person name="Tavares F."/>
            <person name="Tomkins J.P."/>
            <person name="Vallenet D."/>
            <person name="Valverde C."/>
            <person name="Wall L.G."/>
            <person name="Wang Y."/>
            <person name="Medigue C."/>
            <person name="Benson D.R."/>
        </authorList>
    </citation>
    <scope>NUCLEOTIDE SEQUENCE [LARGE SCALE GENOMIC DNA]</scope>
    <source>
        <strain evidence="10">DSM 45818 / CECT 9043 / CcI3</strain>
    </source>
</reference>
<dbReference type="PANTHER" id="PTHR30405">
    <property type="entry name" value="TRANSPOSASE"/>
    <property type="match status" value="1"/>
</dbReference>
<evidence type="ECO:0000313" key="9">
    <source>
        <dbReference type="EMBL" id="ABD12624.1"/>
    </source>
</evidence>
<name>Q2J7W8_FRACC</name>
<sequence length="356" mass="38476">MLEGGVPRWPGSACPGVEELHRLPVREAEGPAGRFPRFKKRGRARDSFRYTTGAYGPAGDRQVKLPRVGRVKVHEPMGALTGRLVDGSARLLGATVSRTAGRWFVAFTVEADRDVPGKPSTRQRRGGPVGVDLGVRHLAVLSTGETVENPRPLARSLRELRRASRAYARSTPGSAGRRRHAATLGRLHARVAYQRRDGLHKLTARLAKTHDTIVVEDLHVAGMVRNRRLARAVSDTGMAEVRRQLAYKTLWYGSTLVVADRWYPSSKTCSDCGWRNPGLTLSERIFACQSCGLVGGRDLNAAVNLSNLVAASRSETVNARGADRRTPSAGRAAGKREPGTARAGRTGSASPQGEAA</sequence>
<keyword evidence="3" id="KW-0815">Transposition</keyword>
<feature type="domain" description="Probable transposase IS891/IS1136/IS1341" evidence="7">
    <location>
        <begin position="120"/>
        <end position="226"/>
    </location>
</feature>
<keyword evidence="4" id="KW-0238">DNA-binding</keyword>
<dbReference type="STRING" id="106370.Francci3_3267"/>
<evidence type="ECO:0000256" key="3">
    <source>
        <dbReference type="ARBA" id="ARBA00022578"/>
    </source>
</evidence>
<feature type="compositionally biased region" description="Polar residues" evidence="6">
    <location>
        <begin position="347"/>
        <end position="356"/>
    </location>
</feature>
<dbReference type="Pfam" id="PF07282">
    <property type="entry name" value="Cas12f1-like_TNB"/>
    <property type="match status" value="1"/>
</dbReference>
<keyword evidence="10" id="KW-1185">Reference proteome</keyword>
<dbReference type="PANTHER" id="PTHR30405:SF11">
    <property type="entry name" value="RNA-GUIDED DNA ENDONUCLEASE RV2885C-RELATED"/>
    <property type="match status" value="1"/>
</dbReference>
<dbReference type="KEGG" id="fra:Francci3_3267"/>
<feature type="domain" description="Cas12f1-like TNB" evidence="8">
    <location>
        <begin position="240"/>
        <end position="305"/>
    </location>
</feature>
<dbReference type="GO" id="GO:0003677">
    <property type="term" value="F:DNA binding"/>
    <property type="evidence" value="ECO:0007669"/>
    <property type="project" value="UniProtKB-KW"/>
</dbReference>
<dbReference type="EMBL" id="CP000249">
    <property type="protein sequence ID" value="ABD12624.1"/>
    <property type="molecule type" value="Genomic_DNA"/>
</dbReference>
<comment type="similarity">
    <text evidence="2">In the N-terminal section; belongs to the transposase 2 family.</text>
</comment>
<dbReference type="Proteomes" id="UP000001937">
    <property type="component" value="Chromosome"/>
</dbReference>
<protein>
    <submittedName>
        <fullName evidence="9">Transposase, IS605 OrfB</fullName>
    </submittedName>
</protein>
<evidence type="ECO:0000259" key="8">
    <source>
        <dbReference type="Pfam" id="PF07282"/>
    </source>
</evidence>
<dbReference type="NCBIfam" id="NF040570">
    <property type="entry name" value="guided_TnpB"/>
    <property type="match status" value="1"/>
</dbReference>
<organism evidence="9 10">
    <name type="scientific">Frankia casuarinae (strain DSM 45818 / CECT 9043 / HFP020203 / CcI3)</name>
    <dbReference type="NCBI Taxonomy" id="106370"/>
    <lineage>
        <taxon>Bacteria</taxon>
        <taxon>Bacillati</taxon>
        <taxon>Actinomycetota</taxon>
        <taxon>Actinomycetes</taxon>
        <taxon>Frankiales</taxon>
        <taxon>Frankiaceae</taxon>
        <taxon>Frankia</taxon>
    </lineage>
</organism>
<dbReference type="Pfam" id="PF01385">
    <property type="entry name" value="OrfB_IS605"/>
    <property type="match status" value="1"/>
</dbReference>
<dbReference type="NCBIfam" id="TIGR01766">
    <property type="entry name" value="IS200/IS605 family accessory protein TnpB-like domain"/>
    <property type="match status" value="1"/>
</dbReference>
<dbReference type="eggNOG" id="COG0675">
    <property type="taxonomic scope" value="Bacteria"/>
</dbReference>
<evidence type="ECO:0000256" key="5">
    <source>
        <dbReference type="ARBA" id="ARBA00023172"/>
    </source>
</evidence>
<dbReference type="InterPro" id="IPR010095">
    <property type="entry name" value="Cas12f1-like_TNB"/>
</dbReference>
<evidence type="ECO:0000256" key="1">
    <source>
        <dbReference type="ARBA" id="ARBA00008761"/>
    </source>
</evidence>
<gene>
    <name evidence="9" type="ordered locus">Francci3_3267</name>
</gene>
<comment type="similarity">
    <text evidence="1">In the C-terminal section; belongs to the transposase 35 family.</text>
</comment>
<evidence type="ECO:0000259" key="7">
    <source>
        <dbReference type="Pfam" id="PF01385"/>
    </source>
</evidence>
<dbReference type="GO" id="GO:0032196">
    <property type="term" value="P:transposition"/>
    <property type="evidence" value="ECO:0007669"/>
    <property type="project" value="UniProtKB-KW"/>
</dbReference>
<evidence type="ECO:0000256" key="6">
    <source>
        <dbReference type="SAM" id="MobiDB-lite"/>
    </source>
</evidence>
<evidence type="ECO:0000256" key="2">
    <source>
        <dbReference type="ARBA" id="ARBA00011044"/>
    </source>
</evidence>
<keyword evidence="5" id="KW-0233">DNA recombination</keyword>
<evidence type="ECO:0000313" key="10">
    <source>
        <dbReference type="Proteomes" id="UP000001937"/>
    </source>
</evidence>
<dbReference type="HOGENOM" id="CLU_032903_0_2_11"/>
<accession>Q2J7W8</accession>